<evidence type="ECO:0000313" key="3">
    <source>
        <dbReference type="Proteomes" id="UP001151532"/>
    </source>
</evidence>
<proteinExistence type="predicted"/>
<evidence type="ECO:0000256" key="1">
    <source>
        <dbReference type="SAM" id="MobiDB-lite"/>
    </source>
</evidence>
<gene>
    <name evidence="2" type="ORF">OIU79_001065</name>
</gene>
<feature type="region of interest" description="Disordered" evidence="1">
    <location>
        <begin position="46"/>
        <end position="74"/>
    </location>
</feature>
<reference evidence="2" key="1">
    <citation type="submission" date="2022-11" db="EMBL/GenBank/DDBJ databases">
        <authorList>
            <person name="Hyden B.L."/>
            <person name="Feng K."/>
            <person name="Yates T."/>
            <person name="Jawdy S."/>
            <person name="Smart L.B."/>
            <person name="Muchero W."/>
        </authorList>
    </citation>
    <scope>NUCLEOTIDE SEQUENCE</scope>
    <source>
        <tissue evidence="2">Shoot tip</tissue>
    </source>
</reference>
<feature type="compositionally biased region" description="Polar residues" evidence="1">
    <location>
        <begin position="64"/>
        <end position="74"/>
    </location>
</feature>
<dbReference type="EMBL" id="JAPFFK010000010">
    <property type="protein sequence ID" value="KAJ6741063.1"/>
    <property type="molecule type" value="Genomic_DNA"/>
</dbReference>
<accession>A0A9Q0V3J2</accession>
<keyword evidence="3" id="KW-1185">Reference proteome</keyword>
<evidence type="ECO:0000313" key="2">
    <source>
        <dbReference type="EMBL" id="KAJ6741063.1"/>
    </source>
</evidence>
<comment type="caution">
    <text evidence="2">The sequence shown here is derived from an EMBL/GenBank/DDBJ whole genome shotgun (WGS) entry which is preliminary data.</text>
</comment>
<organism evidence="2 3">
    <name type="scientific">Salix purpurea</name>
    <name type="common">Purple osier willow</name>
    <dbReference type="NCBI Taxonomy" id="77065"/>
    <lineage>
        <taxon>Eukaryota</taxon>
        <taxon>Viridiplantae</taxon>
        <taxon>Streptophyta</taxon>
        <taxon>Embryophyta</taxon>
        <taxon>Tracheophyta</taxon>
        <taxon>Spermatophyta</taxon>
        <taxon>Magnoliopsida</taxon>
        <taxon>eudicotyledons</taxon>
        <taxon>Gunneridae</taxon>
        <taxon>Pentapetalae</taxon>
        <taxon>rosids</taxon>
        <taxon>fabids</taxon>
        <taxon>Malpighiales</taxon>
        <taxon>Salicaceae</taxon>
        <taxon>Saliceae</taxon>
        <taxon>Salix</taxon>
    </lineage>
</organism>
<dbReference type="Proteomes" id="UP001151532">
    <property type="component" value="Chromosome 7"/>
</dbReference>
<name>A0A9Q0V3J2_SALPP</name>
<sequence>MTRSSRKFSVFEFDEEEEKVEKESARAKYKSLRCFGGCTGAVKIESSNDPIDIDDKPIDVDSGGETNSFMQGKQ</sequence>
<protein>
    <submittedName>
        <fullName evidence="2">Uncharacterized protein</fullName>
    </submittedName>
</protein>
<dbReference type="AlphaFoldDB" id="A0A9Q0V3J2"/>
<reference evidence="2" key="2">
    <citation type="journal article" date="2023" name="Int. J. Mol. Sci.">
        <title>De Novo Assembly and Annotation of 11 Diverse Shrub Willow (Salix) Genomes Reveals Novel Gene Organization in Sex-Linked Regions.</title>
        <authorList>
            <person name="Hyden B."/>
            <person name="Feng K."/>
            <person name="Yates T.B."/>
            <person name="Jawdy S."/>
            <person name="Cereghino C."/>
            <person name="Smart L.B."/>
            <person name="Muchero W."/>
        </authorList>
    </citation>
    <scope>NUCLEOTIDE SEQUENCE</scope>
    <source>
        <tissue evidence="2">Shoot tip</tissue>
    </source>
</reference>